<keyword evidence="2 3" id="KW-0413">Isomerase</keyword>
<dbReference type="Pfam" id="PF00731">
    <property type="entry name" value="AIRC"/>
    <property type="match status" value="1"/>
</dbReference>
<evidence type="ECO:0000313" key="7">
    <source>
        <dbReference type="EMBL" id="ADK82225.1"/>
    </source>
</evidence>
<feature type="binding site" evidence="3 5">
    <location>
        <position position="38"/>
    </location>
    <ligand>
        <name>substrate</name>
    </ligand>
</feature>
<dbReference type="OrthoDB" id="9791908at2"/>
<dbReference type="GO" id="GO:0006189">
    <property type="term" value="P:'de novo' IMP biosynthetic process"/>
    <property type="evidence" value="ECO:0007669"/>
    <property type="project" value="UniProtKB-UniRule"/>
</dbReference>
<dbReference type="GO" id="GO:0016829">
    <property type="term" value="F:lyase activity"/>
    <property type="evidence" value="ECO:0007669"/>
    <property type="project" value="UniProtKB-KW"/>
</dbReference>
<dbReference type="KEGG" id="ssm:Spirs_3127"/>
<dbReference type="HAMAP" id="MF_01929">
    <property type="entry name" value="PurE_classI"/>
    <property type="match status" value="1"/>
</dbReference>
<evidence type="ECO:0000256" key="2">
    <source>
        <dbReference type="ARBA" id="ARBA00023235"/>
    </source>
</evidence>
<dbReference type="NCBIfam" id="TIGR01162">
    <property type="entry name" value="purE"/>
    <property type="match status" value="1"/>
</dbReference>
<organism evidence="7 8">
    <name type="scientific">Sediminispirochaeta smaragdinae (strain DSM 11293 / JCM 15392 / SEBR 4228)</name>
    <name type="common">Spirochaeta smaragdinae</name>
    <dbReference type="NCBI Taxonomy" id="573413"/>
    <lineage>
        <taxon>Bacteria</taxon>
        <taxon>Pseudomonadati</taxon>
        <taxon>Spirochaetota</taxon>
        <taxon>Spirochaetia</taxon>
        <taxon>Spirochaetales</taxon>
        <taxon>Spirochaetaceae</taxon>
        <taxon>Sediminispirochaeta</taxon>
    </lineage>
</organism>
<keyword evidence="7" id="KW-0456">Lyase</keyword>
<feature type="domain" description="PurE" evidence="6">
    <location>
        <begin position="1"/>
        <end position="151"/>
    </location>
</feature>
<dbReference type="GO" id="GO:0034023">
    <property type="term" value="F:5-(carboxyamino)imidazole ribonucleotide mutase activity"/>
    <property type="evidence" value="ECO:0007669"/>
    <property type="project" value="UniProtKB-UniRule"/>
</dbReference>
<comment type="pathway">
    <text evidence="3 4">Purine metabolism; IMP biosynthesis via de novo pathway; 5-amino-1-(5-phospho-D-ribosyl)imidazole-4-carboxylate from 5-amino-1-(5-phospho-D-ribosyl)imidazole (N5-CAIR route): step 2/2.</text>
</comment>
<evidence type="ECO:0000256" key="3">
    <source>
        <dbReference type="HAMAP-Rule" id="MF_01929"/>
    </source>
</evidence>
<accession>E1R4Y7</accession>
<dbReference type="EMBL" id="CP002116">
    <property type="protein sequence ID" value="ADK82225.1"/>
    <property type="molecule type" value="Genomic_DNA"/>
</dbReference>
<comment type="function">
    <text evidence="3 4">Catalyzes the conversion of N5-carboxyaminoimidazole ribonucleotide (N5-CAIR) to 4-carboxy-5-aminoimidazole ribonucleotide (CAIR).</text>
</comment>
<gene>
    <name evidence="3" type="primary">purE</name>
    <name evidence="7" type="ordered locus">Spirs_3127</name>
</gene>
<comment type="similarity">
    <text evidence="3">Belongs to the AIR carboxylase family. Class I subfamily.</text>
</comment>
<keyword evidence="8" id="KW-1185">Reference proteome</keyword>
<evidence type="ECO:0000256" key="5">
    <source>
        <dbReference type="PIRSR" id="PIRSR001338-1"/>
    </source>
</evidence>
<dbReference type="UniPathway" id="UPA00074">
    <property type="reaction ID" value="UER00943"/>
</dbReference>
<dbReference type="InterPro" id="IPR033747">
    <property type="entry name" value="PurE_ClassI"/>
</dbReference>
<dbReference type="PIRSF" id="PIRSF001338">
    <property type="entry name" value="AIR_carboxylase"/>
    <property type="match status" value="1"/>
</dbReference>
<dbReference type="HOGENOM" id="CLU_094982_2_2_12"/>
<evidence type="ECO:0000259" key="6">
    <source>
        <dbReference type="SMART" id="SM01001"/>
    </source>
</evidence>
<evidence type="ECO:0000313" key="8">
    <source>
        <dbReference type="Proteomes" id="UP000002318"/>
    </source>
</evidence>
<proteinExistence type="inferred from homology"/>
<dbReference type="SMART" id="SM01001">
    <property type="entry name" value="AIRC"/>
    <property type="match status" value="1"/>
</dbReference>
<dbReference type="EC" id="5.4.99.18" evidence="3 4"/>
<dbReference type="AlphaFoldDB" id="E1R4Y7"/>
<dbReference type="InterPro" id="IPR024694">
    <property type="entry name" value="PurE_prokaryotes"/>
</dbReference>
<name>E1R4Y7_SEDSS</name>
<feature type="binding site" evidence="3 5">
    <location>
        <position position="8"/>
    </location>
    <ligand>
        <name>substrate</name>
    </ligand>
</feature>
<feature type="binding site" evidence="3 5">
    <location>
        <position position="11"/>
    </location>
    <ligand>
        <name>substrate</name>
    </ligand>
</feature>
<comment type="catalytic activity">
    <reaction evidence="3 4">
        <text>5-carboxyamino-1-(5-phospho-D-ribosyl)imidazole + H(+) = 5-amino-1-(5-phospho-D-ribosyl)imidazole-4-carboxylate</text>
        <dbReference type="Rhea" id="RHEA:13193"/>
        <dbReference type="ChEBI" id="CHEBI:15378"/>
        <dbReference type="ChEBI" id="CHEBI:58730"/>
        <dbReference type="ChEBI" id="CHEBI:77657"/>
        <dbReference type="EC" id="5.4.99.18"/>
    </reaction>
</comment>
<protein>
    <recommendedName>
        <fullName evidence="3 4">N5-carboxyaminoimidazole ribonucleotide mutase</fullName>
        <shortName evidence="3 4">N5-CAIR mutase</shortName>
        <ecNumber evidence="3 4">5.4.99.18</ecNumber>
    </recommendedName>
    <alternativeName>
        <fullName evidence="3">5-(carboxyamino)imidazole ribonucleotide mutase</fullName>
    </alternativeName>
</protein>
<keyword evidence="1 3" id="KW-0658">Purine biosynthesis</keyword>
<dbReference type="InterPro" id="IPR000031">
    <property type="entry name" value="PurE_dom"/>
</dbReference>
<dbReference type="RefSeq" id="WP_013255684.1">
    <property type="nucleotide sequence ID" value="NC_014364.1"/>
</dbReference>
<evidence type="ECO:0000256" key="4">
    <source>
        <dbReference type="PIRNR" id="PIRNR001338"/>
    </source>
</evidence>
<evidence type="ECO:0000256" key="1">
    <source>
        <dbReference type="ARBA" id="ARBA00022755"/>
    </source>
</evidence>
<sequence length="161" mass="16642">MVAIIMGSGSDLPQLEGCAKLLDSLGIEWESRVLSAHRTPEALDSYIAGLEKKGCQVIIAAAGLSAHLPGVIAAKTLIPVVGIPLKAKTAAMEGMDAVMSMLQMPPGIPVATVGIDNGTNGALLAAAIIGSSDVKVRKALAGYRSEKKEKLLAQYHGEVLK</sequence>
<dbReference type="STRING" id="573413.Spirs_3127"/>
<dbReference type="PANTHER" id="PTHR23046">
    <property type="entry name" value="PHOSPHORIBOSYLAMINOIMIDAZOLE CARBOXYLASE CATALYTIC SUBUNIT"/>
    <property type="match status" value="1"/>
</dbReference>
<dbReference type="SUPFAM" id="SSF52255">
    <property type="entry name" value="N5-CAIR mutase (phosphoribosylaminoimidazole carboxylase, PurE)"/>
    <property type="match status" value="1"/>
</dbReference>
<reference evidence="7 8" key="1">
    <citation type="journal article" date="2010" name="Stand. Genomic Sci.">
        <title>Complete genome sequence of Spirochaeta smaragdinae type strain (SEBR 4228).</title>
        <authorList>
            <person name="Mavromatis K."/>
            <person name="Yasawong M."/>
            <person name="Chertkov O."/>
            <person name="Lapidus A."/>
            <person name="Lucas S."/>
            <person name="Nolan M."/>
            <person name="Del Rio T.G."/>
            <person name="Tice H."/>
            <person name="Cheng J.F."/>
            <person name="Pitluck S."/>
            <person name="Liolios K."/>
            <person name="Ivanova N."/>
            <person name="Tapia R."/>
            <person name="Han C."/>
            <person name="Bruce D."/>
            <person name="Goodwin L."/>
            <person name="Pati A."/>
            <person name="Chen A."/>
            <person name="Palaniappan K."/>
            <person name="Land M."/>
            <person name="Hauser L."/>
            <person name="Chang Y.J."/>
            <person name="Jeffries C.D."/>
            <person name="Detter J.C."/>
            <person name="Rohde M."/>
            <person name="Brambilla E."/>
            <person name="Spring S."/>
            <person name="Goker M."/>
            <person name="Sikorski J."/>
            <person name="Woyke T."/>
            <person name="Bristow J."/>
            <person name="Eisen J.A."/>
            <person name="Markowitz V."/>
            <person name="Hugenholtz P."/>
            <person name="Klenk H.P."/>
            <person name="Kyrpides N.C."/>
        </authorList>
    </citation>
    <scope>NUCLEOTIDE SEQUENCE [LARGE SCALE GENOMIC DNA]</scope>
    <source>
        <strain evidence="8">DSM 11293 / JCM 15392 / SEBR 4228</strain>
    </source>
</reference>
<dbReference type="Gene3D" id="3.40.50.1970">
    <property type="match status" value="1"/>
</dbReference>
<dbReference type="eggNOG" id="COG0041">
    <property type="taxonomic scope" value="Bacteria"/>
</dbReference>
<dbReference type="PANTHER" id="PTHR23046:SF2">
    <property type="entry name" value="PHOSPHORIBOSYLAMINOIMIDAZOLE CARBOXYLASE"/>
    <property type="match status" value="1"/>
</dbReference>
<dbReference type="Proteomes" id="UP000002318">
    <property type="component" value="Chromosome"/>
</dbReference>